<evidence type="ECO:0000256" key="2">
    <source>
        <dbReference type="ARBA" id="ARBA00022801"/>
    </source>
</evidence>
<dbReference type="AlphaFoldDB" id="A0A543B3W1"/>
<organism evidence="4 5">
    <name type="scientific">Stackebrandtia endophytica</name>
    <dbReference type="NCBI Taxonomy" id="1496996"/>
    <lineage>
        <taxon>Bacteria</taxon>
        <taxon>Bacillati</taxon>
        <taxon>Actinomycetota</taxon>
        <taxon>Actinomycetes</taxon>
        <taxon>Glycomycetales</taxon>
        <taxon>Glycomycetaceae</taxon>
        <taxon>Stackebrandtia</taxon>
    </lineage>
</organism>
<feature type="domain" description="AB hydrolase-1" evidence="3">
    <location>
        <begin position="31"/>
        <end position="266"/>
    </location>
</feature>
<dbReference type="InterPro" id="IPR029058">
    <property type="entry name" value="AB_hydrolase_fold"/>
</dbReference>
<dbReference type="RefSeq" id="WP_142044843.1">
    <property type="nucleotide sequence ID" value="NZ_JBHTGS010000002.1"/>
</dbReference>
<dbReference type="InParanoid" id="A0A543B3W1"/>
<dbReference type="GO" id="GO:0006508">
    <property type="term" value="P:proteolysis"/>
    <property type="evidence" value="ECO:0007669"/>
    <property type="project" value="InterPro"/>
</dbReference>
<proteinExistence type="inferred from homology"/>
<dbReference type="Proteomes" id="UP000317043">
    <property type="component" value="Unassembled WGS sequence"/>
</dbReference>
<comment type="similarity">
    <text evidence="1">Belongs to the peptidase S33 family.</text>
</comment>
<evidence type="ECO:0000313" key="4">
    <source>
        <dbReference type="EMBL" id="TQL79492.1"/>
    </source>
</evidence>
<dbReference type="GO" id="GO:0004177">
    <property type="term" value="F:aminopeptidase activity"/>
    <property type="evidence" value="ECO:0007669"/>
    <property type="project" value="UniProtKB-EC"/>
</dbReference>
<dbReference type="InterPro" id="IPR002410">
    <property type="entry name" value="Peptidase_S33"/>
</dbReference>
<accession>A0A543B3W1</accession>
<dbReference type="InterPro" id="IPR000073">
    <property type="entry name" value="AB_hydrolase_1"/>
</dbReference>
<dbReference type="Gene3D" id="3.40.50.1820">
    <property type="entry name" value="alpha/beta hydrolase"/>
    <property type="match status" value="1"/>
</dbReference>
<keyword evidence="5" id="KW-1185">Reference proteome</keyword>
<dbReference type="InterPro" id="IPR050266">
    <property type="entry name" value="AB_hydrolase_sf"/>
</dbReference>
<dbReference type="GO" id="GO:0016020">
    <property type="term" value="C:membrane"/>
    <property type="evidence" value="ECO:0007669"/>
    <property type="project" value="TreeGrafter"/>
</dbReference>
<evidence type="ECO:0000259" key="3">
    <source>
        <dbReference type="Pfam" id="PF00561"/>
    </source>
</evidence>
<evidence type="ECO:0000256" key="1">
    <source>
        <dbReference type="ARBA" id="ARBA00010088"/>
    </source>
</evidence>
<sequence>MIDYGMSMPYLTTTDNARLWTSVHGDPSDSAILLCHGGPGLWDYLSPLADLLPPDRYVVRFDQRGCGRSEGPADYRLDRALDDMEEIRRHHGVRRWTVLGHSYGASLALAYSWRHPDRVASLIYLNGVGVAADWRTRFHAEADRRRTPAQGERLRYLKELPDRSEAEEVELRTLIWSADYADRDRAFDWAREDAQAPWPINYSANRELTRATDWPADEALARTARLDLPALFLHGAQDPRPADSAQRLAEALPGARWRLIEDAGHSPWRERPHEVADVLGEFLANPITR</sequence>
<dbReference type="OrthoDB" id="9796770at2"/>
<keyword evidence="2" id="KW-0378">Hydrolase</keyword>
<gene>
    <name evidence="4" type="ORF">FB566_5100</name>
</gene>
<evidence type="ECO:0000313" key="5">
    <source>
        <dbReference type="Proteomes" id="UP000317043"/>
    </source>
</evidence>
<protein>
    <submittedName>
        <fullName evidence="4">Proline iminopeptidase</fullName>
    </submittedName>
</protein>
<dbReference type="FunCoup" id="A0A543B3W1">
    <property type="interactions" value="11"/>
</dbReference>
<dbReference type="PRINTS" id="PR00793">
    <property type="entry name" value="PROAMNOPTASE"/>
</dbReference>
<name>A0A543B3W1_9ACTN</name>
<dbReference type="PANTHER" id="PTHR43798:SF33">
    <property type="entry name" value="HYDROLASE, PUTATIVE (AFU_ORTHOLOGUE AFUA_2G14860)-RELATED"/>
    <property type="match status" value="1"/>
</dbReference>
<comment type="caution">
    <text evidence="4">The sequence shown here is derived from an EMBL/GenBank/DDBJ whole genome shotgun (WGS) entry which is preliminary data.</text>
</comment>
<dbReference type="PRINTS" id="PR00111">
    <property type="entry name" value="ABHYDROLASE"/>
</dbReference>
<dbReference type="SUPFAM" id="SSF53474">
    <property type="entry name" value="alpha/beta-Hydrolases"/>
    <property type="match status" value="1"/>
</dbReference>
<reference evidence="4 5" key="1">
    <citation type="submission" date="2019-06" db="EMBL/GenBank/DDBJ databases">
        <title>Sequencing the genomes of 1000 actinobacteria strains.</title>
        <authorList>
            <person name="Klenk H.-P."/>
        </authorList>
    </citation>
    <scope>NUCLEOTIDE SEQUENCE [LARGE SCALE GENOMIC DNA]</scope>
    <source>
        <strain evidence="4 5">DSM 45928</strain>
    </source>
</reference>
<dbReference type="Pfam" id="PF00561">
    <property type="entry name" value="Abhydrolase_1"/>
    <property type="match status" value="1"/>
</dbReference>
<dbReference type="PANTHER" id="PTHR43798">
    <property type="entry name" value="MONOACYLGLYCEROL LIPASE"/>
    <property type="match status" value="1"/>
</dbReference>
<dbReference type="EMBL" id="VFOW01000001">
    <property type="protein sequence ID" value="TQL79492.1"/>
    <property type="molecule type" value="Genomic_DNA"/>
</dbReference>